<evidence type="ECO:0000313" key="1">
    <source>
        <dbReference type="EMBL" id="CAB4032695.1"/>
    </source>
</evidence>
<name>A0A6S7JJT3_PARCT</name>
<protein>
    <submittedName>
        <fullName evidence="1">Uncharacterized protein</fullName>
    </submittedName>
</protein>
<proteinExistence type="predicted"/>
<keyword evidence="2" id="KW-1185">Reference proteome</keyword>
<reference evidence="1" key="1">
    <citation type="submission" date="2020-04" db="EMBL/GenBank/DDBJ databases">
        <authorList>
            <person name="Alioto T."/>
            <person name="Alioto T."/>
            <person name="Gomez Garrido J."/>
        </authorList>
    </citation>
    <scope>NUCLEOTIDE SEQUENCE</scope>
    <source>
        <strain evidence="1">A484AB</strain>
    </source>
</reference>
<dbReference type="AlphaFoldDB" id="A0A6S7JJT3"/>
<gene>
    <name evidence="1" type="ORF">PACLA_8A068072</name>
</gene>
<comment type="caution">
    <text evidence="1">The sequence shown here is derived from an EMBL/GenBank/DDBJ whole genome shotgun (WGS) entry which is preliminary data.</text>
</comment>
<dbReference type="EMBL" id="CACRXK020018609">
    <property type="protein sequence ID" value="CAB4032695.1"/>
    <property type="molecule type" value="Genomic_DNA"/>
</dbReference>
<dbReference type="OrthoDB" id="10037236at2759"/>
<accession>A0A6S7JJT3</accession>
<sequence length="115" mass="13644">MDNEFSGGKNTTVWGGLPRYLNDEMERVQRRSLRIIGLTHGYLPTLEERRIEATSRELDTILGDPSHIFYQRTMEHNKHNYNLRRRDGIFRYAPFSGTERHRNSFIPRGMRQGLH</sequence>
<evidence type="ECO:0000313" key="2">
    <source>
        <dbReference type="Proteomes" id="UP001152795"/>
    </source>
</evidence>
<dbReference type="Proteomes" id="UP001152795">
    <property type="component" value="Unassembled WGS sequence"/>
</dbReference>
<organism evidence="1 2">
    <name type="scientific">Paramuricea clavata</name>
    <name type="common">Red gorgonian</name>
    <name type="synonym">Violescent sea-whip</name>
    <dbReference type="NCBI Taxonomy" id="317549"/>
    <lineage>
        <taxon>Eukaryota</taxon>
        <taxon>Metazoa</taxon>
        <taxon>Cnidaria</taxon>
        <taxon>Anthozoa</taxon>
        <taxon>Octocorallia</taxon>
        <taxon>Malacalcyonacea</taxon>
        <taxon>Plexauridae</taxon>
        <taxon>Paramuricea</taxon>
    </lineage>
</organism>